<reference evidence="3 6" key="2">
    <citation type="submission" date="2019-12" db="EMBL/GenBank/DDBJ databases">
        <title>Enteriobacteria Tanzani isolates_10432.</title>
        <authorList>
            <person name="Subbiah M."/>
            <person name="Call D."/>
        </authorList>
    </citation>
    <scope>NUCLEOTIDE SEQUENCE [LARGE SCALE GENOMIC DNA]</scope>
    <source>
        <strain evidence="3 6">10432wG8</strain>
    </source>
</reference>
<dbReference type="GO" id="GO:0009289">
    <property type="term" value="C:pilus"/>
    <property type="evidence" value="ECO:0007669"/>
    <property type="project" value="InterPro"/>
</dbReference>
<dbReference type="GO" id="GO:0043709">
    <property type="term" value="P:cell adhesion involved in single-species biofilm formation"/>
    <property type="evidence" value="ECO:0007669"/>
    <property type="project" value="TreeGrafter"/>
</dbReference>
<gene>
    <name evidence="4" type="primary">fimF</name>
    <name evidence="3" type="ORF">GQM21_24465</name>
</gene>
<evidence type="ECO:0000313" key="6">
    <source>
        <dbReference type="Proteomes" id="UP000462271"/>
    </source>
</evidence>
<evidence type="ECO:0000259" key="2">
    <source>
        <dbReference type="Pfam" id="PF00419"/>
    </source>
</evidence>
<feature type="chain" id="PRO_5035383279" evidence="1">
    <location>
        <begin position="23"/>
        <end position="178"/>
    </location>
</feature>
<dbReference type="InterPro" id="IPR050263">
    <property type="entry name" value="Bact_Fimbrial_Adh_Pro"/>
</dbReference>
<protein>
    <submittedName>
        <fullName evidence="3">Fimbrial protein</fullName>
    </submittedName>
    <submittedName>
        <fullName evidence="4">Type 1 fimbrae adaptor subunit FimF</fullName>
    </submittedName>
</protein>
<dbReference type="PANTHER" id="PTHR33420:SF25">
    <property type="entry name" value="PROTEIN FIMF"/>
    <property type="match status" value="1"/>
</dbReference>
<proteinExistence type="predicted"/>
<dbReference type="SUPFAM" id="SSF49401">
    <property type="entry name" value="Bacterial adhesins"/>
    <property type="match status" value="1"/>
</dbReference>
<dbReference type="Proteomes" id="UP000462271">
    <property type="component" value="Unassembled WGS sequence"/>
</dbReference>
<evidence type="ECO:0000313" key="5">
    <source>
        <dbReference type="EMBL" id="QID22758.1"/>
    </source>
</evidence>
<keyword evidence="4" id="KW-0614">Plasmid</keyword>
<dbReference type="InterPro" id="IPR008966">
    <property type="entry name" value="Adhesion_dom_sf"/>
</dbReference>
<dbReference type="InterPro" id="IPR000259">
    <property type="entry name" value="Adhesion_dom_fimbrial"/>
</dbReference>
<dbReference type="Pfam" id="PF00419">
    <property type="entry name" value="Fimbrial"/>
    <property type="match status" value="1"/>
</dbReference>
<dbReference type="PANTHER" id="PTHR33420">
    <property type="entry name" value="FIMBRIAL SUBUNIT ELFA-RELATED"/>
    <property type="match status" value="1"/>
</dbReference>
<dbReference type="EMBL" id="MN256758">
    <property type="protein sequence ID" value="QID22758.1"/>
    <property type="molecule type" value="Genomic_DNA"/>
</dbReference>
<evidence type="ECO:0000256" key="1">
    <source>
        <dbReference type="SAM" id="SignalP"/>
    </source>
</evidence>
<sequence>MKFTPQIILASALCFTPLSVLADGEQTTITINGYIVDNTCVVSEESLKIPVDLQTNNAKDFFRVGTTGPAQPFSIILAPCGQQVGDVKVQFSGVADDTNTDLLKINSGNGTASGVGIELLDNQQQQIALNSDFSSLTAVSLVPGTTNTLTYYARLMSTHYPVGAGAVSATATFTLEYQ</sequence>
<name>A0A6G6AKH3_ECOLX</name>
<dbReference type="Gene3D" id="2.60.40.1090">
    <property type="entry name" value="Fimbrial-type adhesion domain"/>
    <property type="match status" value="1"/>
</dbReference>
<dbReference type="AlphaFoldDB" id="A0A6G6AKH3"/>
<feature type="domain" description="Fimbrial-type adhesion" evidence="2">
    <location>
        <begin position="29"/>
        <end position="178"/>
    </location>
</feature>
<dbReference type="RefSeq" id="WP_032214676.1">
    <property type="nucleotide sequence ID" value="NZ_AP027874.1"/>
</dbReference>
<dbReference type="EMBL" id="WTML01000193">
    <property type="protein sequence ID" value="MWL00272.1"/>
    <property type="molecule type" value="Genomic_DNA"/>
</dbReference>
<dbReference type="EMBL" id="MN256757">
    <property type="protein sequence ID" value="QID22265.1"/>
    <property type="molecule type" value="Genomic_DNA"/>
</dbReference>
<evidence type="ECO:0000313" key="4">
    <source>
        <dbReference type="EMBL" id="QID22265.1"/>
    </source>
</evidence>
<dbReference type="InterPro" id="IPR036937">
    <property type="entry name" value="Adhesion_dom_fimbrial_sf"/>
</dbReference>
<evidence type="ECO:0000313" key="3">
    <source>
        <dbReference type="EMBL" id="MWL00272.1"/>
    </source>
</evidence>
<reference evidence="4" key="1">
    <citation type="submission" date="2019-08" db="EMBL/GenBank/DDBJ databases">
        <authorList>
            <person name="Yao H."/>
        </authorList>
    </citation>
    <scope>NUCLEOTIDE SEQUENCE</scope>
    <source>
        <strain evidence="4">4M18F</strain>
        <strain evidence="5">4M8F</strain>
        <plasmid evidence="4">p4M18F</plasmid>
        <plasmid evidence="5">p4M8F</plasmid>
    </source>
</reference>
<geneLocation type="plasmid" evidence="5">
    <name>p4M8F</name>
</geneLocation>
<feature type="signal peptide" evidence="1">
    <location>
        <begin position="1"/>
        <end position="22"/>
    </location>
</feature>
<organism evidence="4">
    <name type="scientific">Escherichia coli</name>
    <dbReference type="NCBI Taxonomy" id="562"/>
    <lineage>
        <taxon>Bacteria</taxon>
        <taxon>Pseudomonadati</taxon>
        <taxon>Pseudomonadota</taxon>
        <taxon>Gammaproteobacteria</taxon>
        <taxon>Enterobacterales</taxon>
        <taxon>Enterobacteriaceae</taxon>
        <taxon>Escherichia</taxon>
    </lineage>
</organism>
<accession>A0A6G6AKH3</accession>
<geneLocation type="plasmid" evidence="4">
    <name>p4M18F</name>
</geneLocation>
<keyword evidence="1" id="KW-0732">Signal</keyword>